<sequence length="506" mass="51188">MPVGANIVGQVNLLNGDNTVILESGSTATDITSGSGKDNFILKNISENESGSLFTSLNGGSGDDTLQLENSSYTLTRADAINGMEHIALANNSVFTLDNVALGLGDDELDGAGTGYTIDGSSQLSIKNTADVTFKSHLAGTGVVAVDTANNHFNFDANNAADGFAGTLALTNSRFELDGLNTQALSNATLQAGNGSITHVGSGEQNIGGLDFKGGTVQFDGVTPGNPTALGTIHAGAMDLSGRGTVQVDSGTVSNDRPQADTHRPILEQDDAQALIKLATSDTAVQGGAGNLVLKDKDGNVISDSITADIAQNGAVVAKGTYDYRLTGGDSDDGLYVSYGLTQVDLLGKDADALILDANGKSGNAADLSARVTGSGDLAFDSQKGQTVTLSNMDNDYSGVTDVRSGNLAMLNDNVLGNTRELKLAGDTGFDMRGHSQTIGKLTAESGSLTDLNGGHLTLTNGGEASGVLTGDGELTVAGGTLNVSGANTGLEGDDHDCSGRDGGAG</sequence>
<evidence type="ECO:0000313" key="2">
    <source>
        <dbReference type="EMBL" id="SQB28631.1"/>
    </source>
</evidence>
<dbReference type="AlphaFoldDB" id="A0A2X2VSS3"/>
<reference evidence="2 3" key="1">
    <citation type="submission" date="2018-06" db="EMBL/GenBank/DDBJ databases">
        <authorList>
            <consortium name="Pathogen Informatics"/>
            <person name="Doyle S."/>
        </authorList>
    </citation>
    <scope>NUCLEOTIDE SEQUENCE [LARGE SCALE GENOMIC DNA]</scope>
    <source>
        <strain evidence="2 3">NCTC10786</strain>
    </source>
</reference>
<dbReference type="Proteomes" id="UP000251584">
    <property type="component" value="Unassembled WGS sequence"/>
</dbReference>
<feature type="region of interest" description="Disordered" evidence="1">
    <location>
        <begin position="486"/>
        <end position="506"/>
    </location>
</feature>
<gene>
    <name evidence="2" type="ORF">NCTC10786_02484</name>
</gene>
<proteinExistence type="predicted"/>
<evidence type="ECO:0000256" key="1">
    <source>
        <dbReference type="SAM" id="MobiDB-lite"/>
    </source>
</evidence>
<protein>
    <submittedName>
        <fullName evidence="2">Putative lipoprotein/autotransporter domain-containing protein</fullName>
    </submittedName>
</protein>
<dbReference type="EMBL" id="UAVY01000004">
    <property type="protein sequence ID" value="SQB28631.1"/>
    <property type="molecule type" value="Genomic_DNA"/>
</dbReference>
<name>A0A2X2VSS3_CITKO</name>
<accession>A0A2X2VSS3</accession>
<keyword evidence="2" id="KW-0449">Lipoprotein</keyword>
<evidence type="ECO:0000313" key="3">
    <source>
        <dbReference type="Proteomes" id="UP000251584"/>
    </source>
</evidence>
<organism evidence="2 3">
    <name type="scientific">Citrobacter koseri</name>
    <name type="common">Citrobacter diversus</name>
    <dbReference type="NCBI Taxonomy" id="545"/>
    <lineage>
        <taxon>Bacteria</taxon>
        <taxon>Pseudomonadati</taxon>
        <taxon>Pseudomonadota</taxon>
        <taxon>Gammaproteobacteria</taxon>
        <taxon>Enterobacterales</taxon>
        <taxon>Enterobacteriaceae</taxon>
        <taxon>Citrobacter</taxon>
    </lineage>
</organism>